<keyword evidence="4" id="KW-1185">Reference proteome</keyword>
<evidence type="ECO:0000313" key="3">
    <source>
        <dbReference type="EMBL" id="RXK38470.1"/>
    </source>
</evidence>
<dbReference type="STRING" id="5217.A0A4Q1BLB3"/>
<dbReference type="VEuPathDB" id="FungiDB:TREMEDRAFT_70424"/>
<comment type="caution">
    <text evidence="3">The sequence shown here is derived from an EMBL/GenBank/DDBJ whole genome shotgun (WGS) entry which is preliminary data.</text>
</comment>
<keyword evidence="1" id="KW-0648">Protein biosynthesis</keyword>
<feature type="region of interest" description="Disordered" evidence="2">
    <location>
        <begin position="512"/>
        <end position="589"/>
    </location>
</feature>
<evidence type="ECO:0000313" key="4">
    <source>
        <dbReference type="Proteomes" id="UP000289152"/>
    </source>
</evidence>
<feature type="compositionally biased region" description="Polar residues" evidence="2">
    <location>
        <begin position="107"/>
        <end position="122"/>
    </location>
</feature>
<feature type="compositionally biased region" description="Basic and acidic residues" evidence="2">
    <location>
        <begin position="39"/>
        <end position="67"/>
    </location>
</feature>
<dbReference type="GO" id="GO:0000340">
    <property type="term" value="F:RNA 7-methylguanosine cap binding"/>
    <property type="evidence" value="ECO:0007669"/>
    <property type="project" value="TreeGrafter"/>
</dbReference>
<keyword evidence="1" id="KW-0396">Initiation factor</keyword>
<feature type="region of interest" description="Disordered" evidence="2">
    <location>
        <begin position="39"/>
        <end position="81"/>
    </location>
</feature>
<dbReference type="Gene3D" id="3.30.760.10">
    <property type="entry name" value="RNA Cap, Translation Initiation Factor Eif4e"/>
    <property type="match status" value="1"/>
</dbReference>
<dbReference type="GO" id="GO:0016281">
    <property type="term" value="C:eukaryotic translation initiation factor 4F complex"/>
    <property type="evidence" value="ECO:0007669"/>
    <property type="project" value="TreeGrafter"/>
</dbReference>
<feature type="region of interest" description="Disordered" evidence="2">
    <location>
        <begin position="101"/>
        <end position="187"/>
    </location>
</feature>
<gene>
    <name evidence="3" type="ORF">M231_04235</name>
</gene>
<sequence>MSVKVDNARPVFTPVDLGHEVIMGSIENEDGKIQMKEMKENGIKAERMDEEKMEKMEKMEKEKDRLKMPPPTLPIPNIGNNVVVPTPPTMTRLPSLKQLSAHLHTPSRPSSAGSNSIGNTKPITPPKLNISTNSTSLTPTMTSSSPFLSSPSTRLKLPPSAMMRTLSAESRASLPSPTKARGDSSVVTTPLSDVSDVFGNTSGIKSISVSQASKGNGEREVDMTKIGINGEKDETKGREEGGKKGNQDYIKGYKDTPSLDQIRQHVKNDHIKDSQGKTDGKQSSVVVLPEKMEVGEKSGGIGGSINGQHPLEHKWVIYYDSKTYKPDTSLAVPKEGDTFLNDYEKTLLTVGKFETVEGFCRYMNNIKLPNSLAKGSNYHLFKQGIRPMWEDPANADGGKWTLLLKPASPLFDVTWSNLVMGLVGGYLDPDNEVCGIVASPKPRISRIQVWTRSKDKVEILNALGKKVLASMEADPRELDGVSLEFEYNHASSQIPPNVFLTFVGPTTSQLRPAPLSGLSSPVTPPGVLLPSPTFRPSNLGPGRDSQQTPPGQLQVPLSAGQGGTKRFGPGAAAFAFSGPMGGRRASHVH</sequence>
<dbReference type="GO" id="GO:0003743">
    <property type="term" value="F:translation initiation factor activity"/>
    <property type="evidence" value="ECO:0007669"/>
    <property type="project" value="UniProtKB-KW"/>
</dbReference>
<feature type="compositionally biased region" description="Polar residues" evidence="2">
    <location>
        <begin position="167"/>
        <end position="176"/>
    </location>
</feature>
<dbReference type="PANTHER" id="PTHR11960">
    <property type="entry name" value="EUKARYOTIC TRANSLATION INITIATION FACTOR 4E RELATED"/>
    <property type="match status" value="1"/>
</dbReference>
<dbReference type="InParanoid" id="A0A4Q1BLB3"/>
<reference evidence="3 4" key="1">
    <citation type="submission" date="2016-06" db="EMBL/GenBank/DDBJ databases">
        <title>Evolution of pathogenesis and genome organization in the Tremellales.</title>
        <authorList>
            <person name="Cuomo C."/>
            <person name="Litvintseva A."/>
            <person name="Heitman J."/>
            <person name="Chen Y."/>
            <person name="Sun S."/>
            <person name="Springer D."/>
            <person name="Dromer F."/>
            <person name="Young S."/>
            <person name="Zeng Q."/>
            <person name="Chapman S."/>
            <person name="Gujja S."/>
            <person name="Saif S."/>
            <person name="Birren B."/>
        </authorList>
    </citation>
    <scope>NUCLEOTIDE SEQUENCE [LARGE SCALE GENOMIC DNA]</scope>
    <source>
        <strain evidence="3 4">ATCC 28783</strain>
    </source>
</reference>
<dbReference type="InterPro" id="IPR001040">
    <property type="entry name" value="TIF_eIF_4E"/>
</dbReference>
<dbReference type="OrthoDB" id="590761at2759"/>
<dbReference type="Pfam" id="PF01652">
    <property type="entry name" value="IF4E"/>
    <property type="match status" value="1"/>
</dbReference>
<evidence type="ECO:0008006" key="5">
    <source>
        <dbReference type="Google" id="ProtNLM"/>
    </source>
</evidence>
<feature type="compositionally biased region" description="Basic and acidic residues" evidence="2">
    <location>
        <begin position="230"/>
        <end position="254"/>
    </location>
</feature>
<feature type="compositionally biased region" description="Low complexity" evidence="2">
    <location>
        <begin position="131"/>
        <end position="155"/>
    </location>
</feature>
<dbReference type="AlphaFoldDB" id="A0A4Q1BLB3"/>
<feature type="compositionally biased region" description="Low complexity" evidence="2">
    <location>
        <begin position="567"/>
        <end position="578"/>
    </location>
</feature>
<dbReference type="SUPFAM" id="SSF55418">
    <property type="entry name" value="eIF4e-like"/>
    <property type="match status" value="1"/>
</dbReference>
<protein>
    <recommendedName>
        <fullName evidence="5">Translation initiation factor 4E</fullName>
    </recommendedName>
</protein>
<organism evidence="3 4">
    <name type="scientific">Tremella mesenterica</name>
    <name type="common">Jelly fungus</name>
    <dbReference type="NCBI Taxonomy" id="5217"/>
    <lineage>
        <taxon>Eukaryota</taxon>
        <taxon>Fungi</taxon>
        <taxon>Dikarya</taxon>
        <taxon>Basidiomycota</taxon>
        <taxon>Agaricomycotina</taxon>
        <taxon>Tremellomycetes</taxon>
        <taxon>Tremellales</taxon>
        <taxon>Tremellaceae</taxon>
        <taxon>Tremella</taxon>
    </lineage>
</organism>
<keyword evidence="1" id="KW-0694">RNA-binding</keyword>
<dbReference type="EMBL" id="SDIL01000047">
    <property type="protein sequence ID" value="RXK38470.1"/>
    <property type="molecule type" value="Genomic_DNA"/>
</dbReference>
<dbReference type="PANTHER" id="PTHR11960:SF73">
    <property type="entry name" value="TRANSLATION INITIATION FACTOR 4E, PUTATIVE-RELATED"/>
    <property type="match status" value="1"/>
</dbReference>
<evidence type="ECO:0000256" key="2">
    <source>
        <dbReference type="SAM" id="MobiDB-lite"/>
    </source>
</evidence>
<name>A0A4Q1BLB3_TREME</name>
<comment type="similarity">
    <text evidence="1">Belongs to the eukaryotic initiation factor 4E family.</text>
</comment>
<dbReference type="InterPro" id="IPR023398">
    <property type="entry name" value="TIF_eIF4e-like"/>
</dbReference>
<feature type="region of interest" description="Disordered" evidence="2">
    <location>
        <begin position="209"/>
        <end position="254"/>
    </location>
</feature>
<accession>A0A4Q1BLB3</accession>
<dbReference type="Proteomes" id="UP000289152">
    <property type="component" value="Unassembled WGS sequence"/>
</dbReference>
<evidence type="ECO:0000256" key="1">
    <source>
        <dbReference type="RuleBase" id="RU004374"/>
    </source>
</evidence>
<proteinExistence type="inferred from homology"/>